<sequence length="111" mass="11338">MELQNASNVHVSAVPTQQTTPPPAEADGRAPADANAIATDPTPEVPLPIPASPSQTGLVSKASLSDTEAAPKFVGIGASAAQRTLKPYGIIMLPENLDAPQNEATIDTPSE</sequence>
<dbReference type="Proteomes" id="UP000203464">
    <property type="component" value="Unassembled WGS sequence"/>
</dbReference>
<feature type="compositionally biased region" description="Polar residues" evidence="1">
    <location>
        <begin position="52"/>
        <end position="63"/>
    </location>
</feature>
<protein>
    <submittedName>
        <fullName evidence="2">Uncharacterized protein</fullName>
    </submittedName>
</protein>
<name>A0A238K5C7_9RHOB</name>
<keyword evidence="3" id="KW-1185">Reference proteome</keyword>
<proteinExistence type="predicted"/>
<accession>A0A238K5C7</accession>
<dbReference type="AlphaFoldDB" id="A0A238K5C7"/>
<reference evidence="3" key="1">
    <citation type="submission" date="2017-05" db="EMBL/GenBank/DDBJ databases">
        <authorList>
            <person name="Rodrigo-Torres L."/>
            <person name="Arahal R. D."/>
            <person name="Lucena T."/>
        </authorList>
    </citation>
    <scope>NUCLEOTIDE SEQUENCE [LARGE SCALE GENOMIC DNA]</scope>
    <source>
        <strain evidence="3">CECT 8868</strain>
    </source>
</reference>
<evidence type="ECO:0000313" key="2">
    <source>
        <dbReference type="EMBL" id="SMX38108.1"/>
    </source>
</evidence>
<feature type="compositionally biased region" description="Polar residues" evidence="1">
    <location>
        <begin position="1"/>
        <end position="10"/>
    </location>
</feature>
<feature type="region of interest" description="Disordered" evidence="1">
    <location>
        <begin position="1"/>
        <end position="63"/>
    </location>
</feature>
<evidence type="ECO:0000313" key="3">
    <source>
        <dbReference type="Proteomes" id="UP000203464"/>
    </source>
</evidence>
<dbReference type="EMBL" id="FXYD01000002">
    <property type="protein sequence ID" value="SMX38108.1"/>
    <property type="molecule type" value="Genomic_DNA"/>
</dbReference>
<evidence type="ECO:0000256" key="1">
    <source>
        <dbReference type="SAM" id="MobiDB-lite"/>
    </source>
</evidence>
<dbReference type="OrthoDB" id="7652429at2"/>
<gene>
    <name evidence="2" type="ORF">OCA8868_01684</name>
</gene>
<organism evidence="2 3">
    <name type="scientific">Octadecabacter ascidiaceicola</name>
    <dbReference type="NCBI Taxonomy" id="1655543"/>
    <lineage>
        <taxon>Bacteria</taxon>
        <taxon>Pseudomonadati</taxon>
        <taxon>Pseudomonadota</taxon>
        <taxon>Alphaproteobacteria</taxon>
        <taxon>Rhodobacterales</taxon>
        <taxon>Roseobacteraceae</taxon>
        <taxon>Octadecabacter</taxon>
    </lineage>
</organism>
<dbReference type="RefSeq" id="WP_093996072.1">
    <property type="nucleotide sequence ID" value="NZ_FXYD01000002.1"/>
</dbReference>